<keyword evidence="1" id="KW-0175">Coiled coil</keyword>
<dbReference type="InterPro" id="IPR022190">
    <property type="entry name" value="DUF3716"/>
</dbReference>
<dbReference type="Pfam" id="PF12511">
    <property type="entry name" value="DUF3716"/>
    <property type="match status" value="1"/>
</dbReference>
<evidence type="ECO:0000256" key="1">
    <source>
        <dbReference type="SAM" id="Coils"/>
    </source>
</evidence>
<gene>
    <name evidence="3" type="ORF">APUU_20264S</name>
</gene>
<dbReference type="EMBL" id="AP024444">
    <property type="protein sequence ID" value="BCS19832.1"/>
    <property type="molecule type" value="Genomic_DNA"/>
</dbReference>
<dbReference type="GeneID" id="64969837"/>
<reference evidence="3" key="1">
    <citation type="submission" date="2021-01" db="EMBL/GenBank/DDBJ databases">
        <authorList>
            <consortium name="Aspergillus puulaauensis MK2 genome sequencing consortium"/>
            <person name="Kazuki M."/>
            <person name="Futagami T."/>
        </authorList>
    </citation>
    <scope>NUCLEOTIDE SEQUENCE</scope>
    <source>
        <strain evidence="3">MK2</strain>
    </source>
</reference>
<sequence>MAYRLLHNGDIEGFHAYRTILPKPIKRSASEIEDDDFEQIYALRESSRLAEFQERNWTPNPVSEFAGITLDDLPIVPLGTSNPVMMYYLDFPVKRKLDWSMDENGNPKRRHLGDTRSLIAGLVQTRGELAETPCSWCSRGKGVWKTCVIGSDVQDGKPMSEACANCRFSCRVDWTSYYDRAESPETTSEADYGAQAYQSPFTTPPSSNQRRVPLLDSQLQSRRVVELPDDSDAPDTGPKAEKNVSPRAPSRHDGKVIPFPLNPKTINDLPLLKQAARDLAAHLAVVEKRVRQLEEENKKKKAGNPWDLL</sequence>
<dbReference type="KEGG" id="apuu:APUU_20264S"/>
<protein>
    <submittedName>
        <fullName evidence="3">Uncharacterized protein</fullName>
    </submittedName>
</protein>
<dbReference type="OrthoDB" id="4499406at2759"/>
<dbReference type="AlphaFoldDB" id="A0A7R7XEA7"/>
<evidence type="ECO:0000256" key="2">
    <source>
        <dbReference type="SAM" id="MobiDB-lite"/>
    </source>
</evidence>
<dbReference type="RefSeq" id="XP_041552026.1">
    <property type="nucleotide sequence ID" value="XM_041698886.1"/>
</dbReference>
<proteinExistence type="predicted"/>
<feature type="coiled-coil region" evidence="1">
    <location>
        <begin position="276"/>
        <end position="303"/>
    </location>
</feature>
<name>A0A7R7XEA7_9EURO</name>
<evidence type="ECO:0000313" key="3">
    <source>
        <dbReference type="EMBL" id="BCS19832.1"/>
    </source>
</evidence>
<evidence type="ECO:0000313" key="4">
    <source>
        <dbReference type="Proteomes" id="UP000654913"/>
    </source>
</evidence>
<feature type="region of interest" description="Disordered" evidence="2">
    <location>
        <begin position="217"/>
        <end position="259"/>
    </location>
</feature>
<reference evidence="3" key="2">
    <citation type="submission" date="2021-02" db="EMBL/GenBank/DDBJ databases">
        <title>Aspergillus puulaauensis MK2 genome sequence.</title>
        <authorList>
            <person name="Futagami T."/>
            <person name="Mori K."/>
            <person name="Kadooka C."/>
            <person name="Tanaka T."/>
        </authorList>
    </citation>
    <scope>NUCLEOTIDE SEQUENCE</scope>
    <source>
        <strain evidence="3">MK2</strain>
    </source>
</reference>
<accession>A0A7R7XEA7</accession>
<organism evidence="3 4">
    <name type="scientific">Aspergillus puulaauensis</name>
    <dbReference type="NCBI Taxonomy" id="1220207"/>
    <lineage>
        <taxon>Eukaryota</taxon>
        <taxon>Fungi</taxon>
        <taxon>Dikarya</taxon>
        <taxon>Ascomycota</taxon>
        <taxon>Pezizomycotina</taxon>
        <taxon>Eurotiomycetes</taxon>
        <taxon>Eurotiomycetidae</taxon>
        <taxon>Eurotiales</taxon>
        <taxon>Aspergillaceae</taxon>
        <taxon>Aspergillus</taxon>
    </lineage>
</organism>
<feature type="compositionally biased region" description="Basic and acidic residues" evidence="2">
    <location>
        <begin position="238"/>
        <end position="255"/>
    </location>
</feature>
<dbReference type="Proteomes" id="UP000654913">
    <property type="component" value="Chromosome 2"/>
</dbReference>
<keyword evidence="4" id="KW-1185">Reference proteome</keyword>